<accession>A0ABY0TEB5</accession>
<sequence>MDDFEIVPWLIGAAIFIVVPFWRIFARAGFKPVFSLLALIPGGILILLWVIAFAKWPAFTEEKKE</sequence>
<dbReference type="EMBL" id="FNKY01000001">
    <property type="protein sequence ID" value="SDQ70092.1"/>
    <property type="molecule type" value="Genomic_DNA"/>
</dbReference>
<keyword evidence="3" id="KW-1185">Reference proteome</keyword>
<protein>
    <recommendedName>
        <fullName evidence="4">DUF4175 domain-containing protein</fullName>
    </recommendedName>
</protein>
<proteinExistence type="predicted"/>
<keyword evidence="1" id="KW-0472">Membrane</keyword>
<evidence type="ECO:0000313" key="3">
    <source>
        <dbReference type="Proteomes" id="UP000183471"/>
    </source>
</evidence>
<reference evidence="2 3" key="1">
    <citation type="submission" date="2016-10" db="EMBL/GenBank/DDBJ databases">
        <authorList>
            <person name="Varghese N."/>
            <person name="Submissions S."/>
        </authorList>
    </citation>
    <scope>NUCLEOTIDE SEQUENCE [LARGE SCALE GENOMIC DNA]</scope>
    <source>
        <strain evidence="2 3">Nl1</strain>
    </source>
</reference>
<feature type="transmembrane region" description="Helical" evidence="1">
    <location>
        <begin position="6"/>
        <end position="26"/>
    </location>
</feature>
<comment type="caution">
    <text evidence="2">The sequence shown here is derived from an EMBL/GenBank/DDBJ whole genome shotgun (WGS) entry which is preliminary data.</text>
</comment>
<evidence type="ECO:0008006" key="4">
    <source>
        <dbReference type="Google" id="ProtNLM"/>
    </source>
</evidence>
<dbReference type="RefSeq" id="WP_074632102.1">
    <property type="nucleotide sequence ID" value="NZ_FNKY01000001.1"/>
</dbReference>
<gene>
    <name evidence="2" type="ORF">SAMN05216402_1921</name>
</gene>
<keyword evidence="1" id="KW-1133">Transmembrane helix</keyword>
<organism evidence="2 3">
    <name type="scientific">Nitrosospira multiformis</name>
    <dbReference type="NCBI Taxonomy" id="1231"/>
    <lineage>
        <taxon>Bacteria</taxon>
        <taxon>Pseudomonadati</taxon>
        <taxon>Pseudomonadota</taxon>
        <taxon>Betaproteobacteria</taxon>
        <taxon>Nitrosomonadales</taxon>
        <taxon>Nitrosomonadaceae</taxon>
        <taxon>Nitrosospira</taxon>
    </lineage>
</organism>
<dbReference type="Proteomes" id="UP000183471">
    <property type="component" value="Unassembled WGS sequence"/>
</dbReference>
<evidence type="ECO:0000256" key="1">
    <source>
        <dbReference type="SAM" id="Phobius"/>
    </source>
</evidence>
<feature type="transmembrane region" description="Helical" evidence="1">
    <location>
        <begin position="33"/>
        <end position="54"/>
    </location>
</feature>
<name>A0ABY0TEB5_9PROT</name>
<evidence type="ECO:0000313" key="2">
    <source>
        <dbReference type="EMBL" id="SDQ70092.1"/>
    </source>
</evidence>
<keyword evidence="1" id="KW-0812">Transmembrane</keyword>